<evidence type="ECO:0000259" key="7">
    <source>
        <dbReference type="PROSITE" id="PS50846"/>
    </source>
</evidence>
<evidence type="ECO:0000313" key="8">
    <source>
        <dbReference type="EMBL" id="KQL49812.1"/>
    </source>
</evidence>
<evidence type="ECO:0000256" key="1">
    <source>
        <dbReference type="ARBA" id="ARBA00004496"/>
    </source>
</evidence>
<dbReference type="CDD" id="cd00371">
    <property type="entry name" value="HMA"/>
    <property type="match status" value="1"/>
</dbReference>
<proteinExistence type="predicted"/>
<gene>
    <name evidence="8" type="ORF">AN963_08935</name>
</gene>
<protein>
    <recommendedName>
        <fullName evidence="2">Copper chaperone CopZ</fullName>
    </recommendedName>
</protein>
<dbReference type="InterPro" id="IPR000428">
    <property type="entry name" value="Cu-bd"/>
</dbReference>
<dbReference type="PANTHER" id="PTHR46594:SF4">
    <property type="entry name" value="P-TYPE CATION-TRANSPORTING ATPASE"/>
    <property type="match status" value="1"/>
</dbReference>
<dbReference type="NCBIfam" id="NF033795">
    <property type="entry name" value="chaper_CopZ_Bs"/>
    <property type="match status" value="1"/>
</dbReference>
<dbReference type="PROSITE" id="PS50846">
    <property type="entry name" value="HMA_2"/>
    <property type="match status" value="1"/>
</dbReference>
<evidence type="ECO:0000313" key="9">
    <source>
        <dbReference type="Proteomes" id="UP000051063"/>
    </source>
</evidence>
<comment type="subcellular location">
    <subcellularLocation>
        <location evidence="1">Cytoplasm</location>
    </subcellularLocation>
</comment>
<dbReference type="Pfam" id="PF00403">
    <property type="entry name" value="HMA"/>
    <property type="match status" value="1"/>
</dbReference>
<dbReference type="Gene3D" id="3.30.70.100">
    <property type="match status" value="1"/>
</dbReference>
<evidence type="ECO:0000256" key="5">
    <source>
        <dbReference type="ARBA" id="ARBA00023008"/>
    </source>
</evidence>
<dbReference type="RefSeq" id="WP_055744133.1">
    <property type="nucleotide sequence ID" value="NZ_LJJB01000007.1"/>
</dbReference>
<accession>A0ABR5NE69</accession>
<evidence type="ECO:0000256" key="4">
    <source>
        <dbReference type="ARBA" id="ARBA00022723"/>
    </source>
</evidence>
<name>A0ABR5NE69_BRECH</name>
<dbReference type="InterPro" id="IPR036163">
    <property type="entry name" value="HMA_dom_sf"/>
</dbReference>
<comment type="caution">
    <text evidence="8">The sequence shown here is derived from an EMBL/GenBank/DDBJ whole genome shotgun (WGS) entry which is preliminary data.</text>
</comment>
<evidence type="ECO:0000256" key="3">
    <source>
        <dbReference type="ARBA" id="ARBA00022490"/>
    </source>
</evidence>
<keyword evidence="6" id="KW-0143">Chaperone</keyword>
<dbReference type="EMBL" id="LJJB01000007">
    <property type="protein sequence ID" value="KQL49812.1"/>
    <property type="molecule type" value="Genomic_DNA"/>
</dbReference>
<dbReference type="PRINTS" id="PR00944">
    <property type="entry name" value="CUEXPORT"/>
</dbReference>
<evidence type="ECO:0000256" key="6">
    <source>
        <dbReference type="ARBA" id="ARBA00023186"/>
    </source>
</evidence>
<keyword evidence="5" id="KW-0186">Copper</keyword>
<dbReference type="SUPFAM" id="SSF55008">
    <property type="entry name" value="HMA, heavy metal-associated domain"/>
    <property type="match status" value="1"/>
</dbReference>
<reference evidence="8 9" key="1">
    <citation type="submission" date="2015-09" db="EMBL/GenBank/DDBJ databases">
        <title>Genome sequencing project for genomic taxonomy and phylogenomics of Bacillus-like bacteria.</title>
        <authorList>
            <person name="Liu B."/>
            <person name="Wang J."/>
            <person name="Zhu Y."/>
            <person name="Liu G."/>
            <person name="Chen Q."/>
            <person name="Chen Z."/>
            <person name="Lan J."/>
            <person name="Che J."/>
            <person name="Ge C."/>
            <person name="Shi H."/>
            <person name="Pan Z."/>
            <person name="Liu X."/>
        </authorList>
    </citation>
    <scope>NUCLEOTIDE SEQUENCE [LARGE SCALE GENOMIC DNA]</scope>
    <source>
        <strain evidence="8 9">DSM 8552</strain>
    </source>
</reference>
<keyword evidence="9" id="KW-1185">Reference proteome</keyword>
<feature type="domain" description="HMA" evidence="7">
    <location>
        <begin position="1"/>
        <end position="67"/>
    </location>
</feature>
<evidence type="ECO:0000256" key="2">
    <source>
        <dbReference type="ARBA" id="ARBA00015313"/>
    </source>
</evidence>
<dbReference type="PROSITE" id="PS01047">
    <property type="entry name" value="HMA_1"/>
    <property type="match status" value="1"/>
</dbReference>
<dbReference type="InterPro" id="IPR006122">
    <property type="entry name" value="HMA_Cu_ion-bd"/>
</dbReference>
<dbReference type="Proteomes" id="UP000051063">
    <property type="component" value="Unassembled WGS sequence"/>
</dbReference>
<dbReference type="NCBIfam" id="TIGR00003">
    <property type="entry name" value="copper ion binding protein"/>
    <property type="match status" value="1"/>
</dbReference>
<keyword evidence="3" id="KW-0963">Cytoplasm</keyword>
<dbReference type="InterPro" id="IPR049740">
    <property type="entry name" value="CopZ"/>
</dbReference>
<organism evidence="8 9">
    <name type="scientific">Brevibacillus choshinensis</name>
    <dbReference type="NCBI Taxonomy" id="54911"/>
    <lineage>
        <taxon>Bacteria</taxon>
        <taxon>Bacillati</taxon>
        <taxon>Bacillota</taxon>
        <taxon>Bacilli</taxon>
        <taxon>Bacillales</taxon>
        <taxon>Paenibacillaceae</taxon>
        <taxon>Brevibacillus</taxon>
    </lineage>
</organism>
<dbReference type="InterPro" id="IPR006121">
    <property type="entry name" value="HMA_dom"/>
</dbReference>
<keyword evidence="4" id="KW-0479">Metal-binding</keyword>
<dbReference type="PANTHER" id="PTHR46594">
    <property type="entry name" value="P-TYPE CATION-TRANSPORTING ATPASE"/>
    <property type="match status" value="1"/>
</dbReference>
<dbReference type="InterPro" id="IPR017969">
    <property type="entry name" value="Heavy-metal-associated_CS"/>
</dbReference>
<sequence length="67" mass="7219">MSITLNVQGMSCNHCVNSIEGALNKLEGVSTAKVSLEDNQVSVTFDESVVSLDKVKETIEDQGYDVV</sequence>